<accession>A0A2W7J4F7</accession>
<evidence type="ECO:0000313" key="1">
    <source>
        <dbReference type="EMBL" id="PZW46506.1"/>
    </source>
</evidence>
<organism evidence="1 2">
    <name type="scientific">Humitalea rosea</name>
    <dbReference type="NCBI Taxonomy" id="990373"/>
    <lineage>
        <taxon>Bacteria</taxon>
        <taxon>Pseudomonadati</taxon>
        <taxon>Pseudomonadota</taxon>
        <taxon>Alphaproteobacteria</taxon>
        <taxon>Acetobacterales</taxon>
        <taxon>Roseomonadaceae</taxon>
        <taxon>Humitalea</taxon>
    </lineage>
</organism>
<dbReference type="Pfam" id="PF04250">
    <property type="entry name" value="DUF429"/>
    <property type="match status" value="1"/>
</dbReference>
<dbReference type="EMBL" id="QKYU01000009">
    <property type="protein sequence ID" value="PZW46506.1"/>
    <property type="molecule type" value="Genomic_DNA"/>
</dbReference>
<protein>
    <submittedName>
        <fullName evidence="1">Putative RNase H-like nuclease</fullName>
    </submittedName>
</protein>
<dbReference type="InterPro" id="IPR007362">
    <property type="entry name" value="DUF429"/>
</dbReference>
<gene>
    <name evidence="1" type="ORF">C8P66_1092</name>
</gene>
<sequence length="274" mass="29904">MDIYIGFDSAWTDNLKAPGAICAVGIENGHPARFHAPQLVSFDQALTFIQKVRSDSGATLVALDQPTVVPNLTSMRPVERVAASLVSWLGGGVQPSNRGREGMFCNASPIWRFLMALSAEERPEQARLAPDGLYLMEVFPALALASLGDGFFGRLSAPKYNPDRRKTFRLADWVRVAESAAQQAHLLGCEELAEWCRVAGKTARPQKVHQDKLDSALCVLIALHWRLRPREASLLLGDLATGYMVLPASPEVRGYLTKPARKFSVAIDGVVPPS</sequence>
<dbReference type="RefSeq" id="WP_111397922.1">
    <property type="nucleotide sequence ID" value="NZ_QKYU01000009.1"/>
</dbReference>
<evidence type="ECO:0000313" key="2">
    <source>
        <dbReference type="Proteomes" id="UP000249688"/>
    </source>
</evidence>
<dbReference type="Proteomes" id="UP000249688">
    <property type="component" value="Unassembled WGS sequence"/>
</dbReference>
<dbReference type="InterPro" id="IPR008306">
    <property type="entry name" value="UCP018008"/>
</dbReference>
<reference evidence="1 2" key="1">
    <citation type="submission" date="2018-06" db="EMBL/GenBank/DDBJ databases">
        <title>Genomic Encyclopedia of Archaeal and Bacterial Type Strains, Phase II (KMG-II): from individual species to whole genera.</title>
        <authorList>
            <person name="Goeker M."/>
        </authorList>
    </citation>
    <scope>NUCLEOTIDE SEQUENCE [LARGE SCALE GENOMIC DNA]</scope>
    <source>
        <strain evidence="1 2">DSM 24525</strain>
    </source>
</reference>
<comment type="caution">
    <text evidence="1">The sequence shown here is derived from an EMBL/GenBank/DDBJ whole genome shotgun (WGS) entry which is preliminary data.</text>
</comment>
<dbReference type="AlphaFoldDB" id="A0A2W7J4F7"/>
<dbReference type="OrthoDB" id="9801824at2"/>
<keyword evidence="2" id="KW-1185">Reference proteome</keyword>
<dbReference type="PIRSF" id="PIRSF018008">
    <property type="entry name" value="UCP018008"/>
    <property type="match status" value="1"/>
</dbReference>
<proteinExistence type="predicted"/>
<name>A0A2W7J4F7_9PROT</name>